<dbReference type="AlphaFoldDB" id="A0A8H6A6U4"/>
<proteinExistence type="inferred from homology"/>
<dbReference type="Proteomes" id="UP000541154">
    <property type="component" value="Unassembled WGS sequence"/>
</dbReference>
<sequence length="616" mass="69687">MGHGTRRRRHEQMDDADWLNGRQGRHLTLDSVQQSGRAGGNDVDPGLYRACDSSRRLHLQRYQGVPDDLKGLHPSTFCATKVNTPNFRKPLSISIIDMVSFMAESPFSFRRPSANQGCADAIPILVNDTYHLFHLVTPPDTVHHPERLRSSWSHLRSKNLIQWSRDHSPTIVPDNESTNHDADGAWTGSAVIGHDGGMHIFYTGYNLSQDGKQVIMHATSSDMKASSFVKSSEPITISNESAANLAKFEDIDFRDPYVLFNEDEQQYWMLVATRLSEGPYWTRGCLALLTSADLSTWHLELEPFFAPNDMFCPECPELFTLPNGKWYLVYSRFTSPHAGTVYRMSESPRGPFRRPRDGSAGRWDGRRWYAAKSCPKVGDPSKRVYFGWIADRCESDNKWMWGGDMAYPRQVSAAEDGSLRIEPAEEVLSEFLRSEPVFQRPSVKLDSHGAVKKHFLYPTSADNGLPTLMSFKFSSSDAASFGVLFHADSDLSGYWLRFNPTQTEPRRPIFTISLSLCPPSLDDFWADQYKLYLPREVDGHELVRHDNVLIDQDEPVKVLMIGDTLEVFVGGRAISYRFQRNRHVGKGGNLRYGLFVDDGEVTFTSFFSVVGNILST</sequence>
<dbReference type="PANTHER" id="PTHR43101">
    <property type="entry name" value="BETA-FRUCTOSIDASE"/>
    <property type="match status" value="1"/>
</dbReference>
<keyword evidence="4" id="KW-0378">Hydrolase</keyword>
<evidence type="ECO:0000256" key="2">
    <source>
        <dbReference type="ARBA" id="ARBA00012758"/>
    </source>
</evidence>
<evidence type="ECO:0000256" key="4">
    <source>
        <dbReference type="ARBA" id="ARBA00022801"/>
    </source>
</evidence>
<dbReference type="InterPro" id="IPR023296">
    <property type="entry name" value="Glyco_hydro_beta-prop_sf"/>
</dbReference>
<comment type="similarity">
    <text evidence="1">Belongs to the glycosyl hydrolase 32 family.</text>
</comment>
<evidence type="ECO:0000259" key="7">
    <source>
        <dbReference type="Pfam" id="PF00251"/>
    </source>
</evidence>
<feature type="domain" description="Glycosyl hydrolase family 32 N-terminal" evidence="7">
    <location>
        <begin position="123"/>
        <end position="423"/>
    </location>
</feature>
<evidence type="ECO:0000256" key="3">
    <source>
        <dbReference type="ARBA" id="ARBA00022729"/>
    </source>
</evidence>
<organism evidence="8 9">
    <name type="scientific">Petromyces alliaceus</name>
    <name type="common">Aspergillus alliaceus</name>
    <dbReference type="NCBI Taxonomy" id="209559"/>
    <lineage>
        <taxon>Eukaryota</taxon>
        <taxon>Fungi</taxon>
        <taxon>Dikarya</taxon>
        <taxon>Ascomycota</taxon>
        <taxon>Pezizomycotina</taxon>
        <taxon>Eurotiomycetes</taxon>
        <taxon>Eurotiomycetidae</taxon>
        <taxon>Eurotiales</taxon>
        <taxon>Aspergillaceae</taxon>
        <taxon>Aspergillus</taxon>
        <taxon>Aspergillus subgen. Circumdati</taxon>
    </lineage>
</organism>
<dbReference type="InterPro" id="IPR051214">
    <property type="entry name" value="GH32_Enzymes"/>
</dbReference>
<accession>A0A8H6A6U4</accession>
<dbReference type="InterPro" id="IPR013148">
    <property type="entry name" value="Glyco_hydro_32_N"/>
</dbReference>
<evidence type="ECO:0000313" key="9">
    <source>
        <dbReference type="Proteomes" id="UP000541154"/>
    </source>
</evidence>
<evidence type="ECO:0000256" key="1">
    <source>
        <dbReference type="ARBA" id="ARBA00009902"/>
    </source>
</evidence>
<comment type="caution">
    <text evidence="8">The sequence shown here is derived from an EMBL/GenBank/DDBJ whole genome shotgun (WGS) entry which is preliminary data.</text>
</comment>
<gene>
    <name evidence="8" type="ORF">ETB97_000894</name>
</gene>
<keyword evidence="3" id="KW-0732">Signal</keyword>
<dbReference type="SMART" id="SM00640">
    <property type="entry name" value="Glyco_32"/>
    <property type="match status" value="1"/>
</dbReference>
<dbReference type="SUPFAM" id="SSF75005">
    <property type="entry name" value="Arabinanase/levansucrase/invertase"/>
    <property type="match status" value="1"/>
</dbReference>
<dbReference type="Gene3D" id="2.115.10.20">
    <property type="entry name" value="Glycosyl hydrolase domain, family 43"/>
    <property type="match status" value="1"/>
</dbReference>
<dbReference type="PANTHER" id="PTHR43101:SF1">
    <property type="entry name" value="BETA-FRUCTOSIDASE"/>
    <property type="match status" value="1"/>
</dbReference>
<evidence type="ECO:0000256" key="5">
    <source>
        <dbReference type="ARBA" id="ARBA00023295"/>
    </source>
</evidence>
<dbReference type="CDD" id="cd08995">
    <property type="entry name" value="GH32_EcAec43-like"/>
    <property type="match status" value="1"/>
</dbReference>
<evidence type="ECO:0000256" key="6">
    <source>
        <dbReference type="SAM" id="MobiDB-lite"/>
    </source>
</evidence>
<keyword evidence="5" id="KW-0326">Glycosidase</keyword>
<keyword evidence="9" id="KW-1185">Reference proteome</keyword>
<dbReference type="InterPro" id="IPR001362">
    <property type="entry name" value="Glyco_hydro_32"/>
</dbReference>
<name>A0A8H6A6U4_PETAA</name>
<dbReference type="GO" id="GO:0004564">
    <property type="term" value="F:beta-fructofuranosidase activity"/>
    <property type="evidence" value="ECO:0007669"/>
    <property type="project" value="UniProtKB-EC"/>
</dbReference>
<dbReference type="GO" id="GO:0005975">
    <property type="term" value="P:carbohydrate metabolic process"/>
    <property type="evidence" value="ECO:0007669"/>
    <property type="project" value="InterPro"/>
</dbReference>
<protein>
    <recommendedName>
        <fullName evidence="2">beta-fructofuranosidase</fullName>
        <ecNumber evidence="2">3.2.1.26</ecNumber>
    </recommendedName>
</protein>
<feature type="region of interest" description="Disordered" evidence="6">
    <location>
        <begin position="1"/>
        <end position="22"/>
    </location>
</feature>
<dbReference type="EC" id="3.2.1.26" evidence="2"/>
<dbReference type="Pfam" id="PF00251">
    <property type="entry name" value="Glyco_hydro_32N"/>
    <property type="match status" value="1"/>
</dbReference>
<evidence type="ECO:0000313" key="8">
    <source>
        <dbReference type="EMBL" id="KAF5860915.1"/>
    </source>
</evidence>
<reference evidence="8 9" key="1">
    <citation type="submission" date="2019-04" db="EMBL/GenBank/DDBJ databases">
        <title>Aspergillus burnettii sp. nov., novel species from soil in southeast Queensland.</title>
        <authorList>
            <person name="Gilchrist C.L.M."/>
            <person name="Pitt J.I."/>
            <person name="Lange L."/>
            <person name="Lacey H.J."/>
            <person name="Vuong D."/>
            <person name="Midgley D.J."/>
            <person name="Greenfield P."/>
            <person name="Bradbury M."/>
            <person name="Lacey E."/>
            <person name="Busk P.K."/>
            <person name="Pilgaard B."/>
            <person name="Chooi Y.H."/>
            <person name="Piggott A.M."/>
        </authorList>
    </citation>
    <scope>NUCLEOTIDE SEQUENCE [LARGE SCALE GENOMIC DNA]</scope>
    <source>
        <strain evidence="8 9">FRR 5400</strain>
    </source>
</reference>
<feature type="compositionally biased region" description="Basic residues" evidence="6">
    <location>
        <begin position="1"/>
        <end position="10"/>
    </location>
</feature>
<dbReference type="EMBL" id="SPNV01000114">
    <property type="protein sequence ID" value="KAF5860915.1"/>
    <property type="molecule type" value="Genomic_DNA"/>
</dbReference>